<organism evidence="1 2">
    <name type="scientific">Lactuca virosa</name>
    <dbReference type="NCBI Taxonomy" id="75947"/>
    <lineage>
        <taxon>Eukaryota</taxon>
        <taxon>Viridiplantae</taxon>
        <taxon>Streptophyta</taxon>
        <taxon>Embryophyta</taxon>
        <taxon>Tracheophyta</taxon>
        <taxon>Spermatophyta</taxon>
        <taxon>Magnoliopsida</taxon>
        <taxon>eudicotyledons</taxon>
        <taxon>Gunneridae</taxon>
        <taxon>Pentapetalae</taxon>
        <taxon>asterids</taxon>
        <taxon>campanulids</taxon>
        <taxon>Asterales</taxon>
        <taxon>Asteraceae</taxon>
        <taxon>Cichorioideae</taxon>
        <taxon>Cichorieae</taxon>
        <taxon>Lactucinae</taxon>
        <taxon>Lactuca</taxon>
    </lineage>
</organism>
<evidence type="ECO:0000313" key="1">
    <source>
        <dbReference type="EMBL" id="CAH1427382.1"/>
    </source>
</evidence>
<accession>A0AAU9MNK1</accession>
<reference evidence="1 2" key="1">
    <citation type="submission" date="2022-01" db="EMBL/GenBank/DDBJ databases">
        <authorList>
            <person name="Xiong W."/>
            <person name="Schranz E."/>
        </authorList>
    </citation>
    <scope>NUCLEOTIDE SEQUENCE [LARGE SCALE GENOMIC DNA]</scope>
</reference>
<gene>
    <name evidence="1" type="ORF">LVIROSA_LOCUS14390</name>
</gene>
<sequence length="101" mass="11671">MFNITAPHGSIMGFLKSGELIMEVKVDDASKLVVCKPYTRCSDHFTDLEFSRTSDMMSVNSYVETLLFLGRSFKVLLVALRRSRSDWRKETTMHTTREVSW</sequence>
<keyword evidence="2" id="KW-1185">Reference proteome</keyword>
<dbReference type="AlphaFoldDB" id="A0AAU9MNK1"/>
<comment type="caution">
    <text evidence="1">The sequence shown here is derived from an EMBL/GenBank/DDBJ whole genome shotgun (WGS) entry which is preliminary data.</text>
</comment>
<protein>
    <submittedName>
        <fullName evidence="1">Uncharacterized protein</fullName>
    </submittedName>
</protein>
<proteinExistence type="predicted"/>
<name>A0AAU9MNK1_9ASTR</name>
<evidence type="ECO:0000313" key="2">
    <source>
        <dbReference type="Proteomes" id="UP001157418"/>
    </source>
</evidence>
<dbReference type="Proteomes" id="UP001157418">
    <property type="component" value="Unassembled WGS sequence"/>
</dbReference>
<dbReference type="EMBL" id="CAKMRJ010002223">
    <property type="protein sequence ID" value="CAH1427382.1"/>
    <property type="molecule type" value="Genomic_DNA"/>
</dbReference>